<comment type="caution">
    <text evidence="2">The sequence shown here is derived from an EMBL/GenBank/DDBJ whole genome shotgun (WGS) entry which is preliminary data.</text>
</comment>
<keyword evidence="1" id="KW-0732">Signal</keyword>
<evidence type="ECO:0008006" key="4">
    <source>
        <dbReference type="Google" id="ProtNLM"/>
    </source>
</evidence>
<dbReference type="RefSeq" id="WP_189114955.1">
    <property type="nucleotide sequence ID" value="NZ_BMQC01000010.1"/>
</dbReference>
<feature type="chain" id="PRO_5035188444" description="Secreted protein" evidence="1">
    <location>
        <begin position="25"/>
        <end position="145"/>
    </location>
</feature>
<evidence type="ECO:0000313" key="3">
    <source>
        <dbReference type="Proteomes" id="UP000662200"/>
    </source>
</evidence>
<dbReference type="Proteomes" id="UP000662200">
    <property type="component" value="Unassembled WGS sequence"/>
</dbReference>
<protein>
    <recommendedName>
        <fullName evidence="4">Secreted protein</fullName>
    </recommendedName>
</protein>
<keyword evidence="3" id="KW-1185">Reference proteome</keyword>
<evidence type="ECO:0000256" key="1">
    <source>
        <dbReference type="SAM" id="SignalP"/>
    </source>
</evidence>
<feature type="signal peptide" evidence="1">
    <location>
        <begin position="1"/>
        <end position="24"/>
    </location>
</feature>
<dbReference type="AlphaFoldDB" id="A0A8J3BSW1"/>
<dbReference type="EMBL" id="BMQC01000010">
    <property type="protein sequence ID" value="GGK35358.1"/>
    <property type="molecule type" value="Genomic_DNA"/>
</dbReference>
<evidence type="ECO:0000313" key="2">
    <source>
        <dbReference type="EMBL" id="GGK35358.1"/>
    </source>
</evidence>
<proteinExistence type="predicted"/>
<sequence length="145" mass="14861">MKTVIAAAAAGALAALTIADGAAAAGLTFHAEDARTGVASGTYEYGASTAIQPTFPVFVTGRLTADFGPDCHAAYYTARVEDADPAWHPLTAGCGITGAEYTRTIAVAKKPRHTPGIKVCWARDGISGVSPRRNCGSVDRLTPPA</sequence>
<reference evidence="2" key="2">
    <citation type="submission" date="2020-09" db="EMBL/GenBank/DDBJ databases">
        <authorList>
            <person name="Sun Q."/>
            <person name="Ohkuma M."/>
        </authorList>
    </citation>
    <scope>NUCLEOTIDE SEQUENCE</scope>
    <source>
        <strain evidence="2">JCM 3091</strain>
    </source>
</reference>
<reference evidence="2" key="1">
    <citation type="journal article" date="2014" name="Int. J. Syst. Evol. Microbiol.">
        <title>Complete genome sequence of Corynebacterium casei LMG S-19264T (=DSM 44701T), isolated from a smear-ripened cheese.</title>
        <authorList>
            <consortium name="US DOE Joint Genome Institute (JGI-PGF)"/>
            <person name="Walter F."/>
            <person name="Albersmeier A."/>
            <person name="Kalinowski J."/>
            <person name="Ruckert C."/>
        </authorList>
    </citation>
    <scope>NUCLEOTIDE SEQUENCE</scope>
    <source>
        <strain evidence="2">JCM 3091</strain>
    </source>
</reference>
<organism evidence="2 3">
    <name type="scientific">Pilimelia terevasa</name>
    <dbReference type="NCBI Taxonomy" id="53372"/>
    <lineage>
        <taxon>Bacteria</taxon>
        <taxon>Bacillati</taxon>
        <taxon>Actinomycetota</taxon>
        <taxon>Actinomycetes</taxon>
        <taxon>Micromonosporales</taxon>
        <taxon>Micromonosporaceae</taxon>
        <taxon>Pilimelia</taxon>
    </lineage>
</organism>
<accession>A0A8J3BSW1</accession>
<gene>
    <name evidence="2" type="ORF">GCM10010124_30070</name>
</gene>
<name>A0A8J3BSW1_9ACTN</name>